<dbReference type="OrthoDB" id="3650743at2759"/>
<gene>
    <name evidence="3" type="ORF">Slin15195_G041420</name>
</gene>
<keyword evidence="1" id="KW-0175">Coiled coil</keyword>
<proteinExistence type="predicted"/>
<evidence type="ECO:0000313" key="4">
    <source>
        <dbReference type="Proteomes" id="UP001056384"/>
    </source>
</evidence>
<dbReference type="Proteomes" id="UP001056384">
    <property type="component" value="Chromosome 3"/>
</dbReference>
<dbReference type="EMBL" id="CP099420">
    <property type="protein sequence ID" value="USW50823.1"/>
    <property type="molecule type" value="Genomic_DNA"/>
</dbReference>
<evidence type="ECO:0000256" key="1">
    <source>
        <dbReference type="SAM" id="Coils"/>
    </source>
</evidence>
<feature type="region of interest" description="Disordered" evidence="2">
    <location>
        <begin position="1"/>
        <end position="31"/>
    </location>
</feature>
<evidence type="ECO:0000256" key="2">
    <source>
        <dbReference type="SAM" id="MobiDB-lite"/>
    </source>
</evidence>
<accession>A0A9Q9EIY9</accession>
<organism evidence="3 4">
    <name type="scientific">Septoria linicola</name>
    <dbReference type="NCBI Taxonomy" id="215465"/>
    <lineage>
        <taxon>Eukaryota</taxon>
        <taxon>Fungi</taxon>
        <taxon>Dikarya</taxon>
        <taxon>Ascomycota</taxon>
        <taxon>Pezizomycotina</taxon>
        <taxon>Dothideomycetes</taxon>
        <taxon>Dothideomycetidae</taxon>
        <taxon>Mycosphaerellales</taxon>
        <taxon>Mycosphaerellaceae</taxon>
        <taxon>Septoria</taxon>
    </lineage>
</organism>
<dbReference type="AlphaFoldDB" id="A0A9Q9EIY9"/>
<protein>
    <submittedName>
        <fullName evidence="3">Uncharacterized protein</fullName>
    </submittedName>
</protein>
<feature type="coiled-coil region" evidence="1">
    <location>
        <begin position="144"/>
        <end position="199"/>
    </location>
</feature>
<name>A0A9Q9EIY9_9PEZI</name>
<sequence length="209" mass="23736">MRYEQRSTAKSGSAKHRLNPSKETRTVATPPRKLPMGQVLADWENDFLLKGASAEDFLRLHQIHPDDVGGKLLTSLRRKPFNFNRKDIIEGLRALYRHYGLNVPVYREVARRFQDAEASWQGLVGAEGGTHQGPPAQDHETAYVQNLRAQIRQLYATQDEVEDANRAWEAAYQKKEAQLAGAARQLEHQAREIKGLRRLMAQQGAELRG</sequence>
<evidence type="ECO:0000313" key="3">
    <source>
        <dbReference type="EMBL" id="USW50823.1"/>
    </source>
</evidence>
<reference evidence="3" key="1">
    <citation type="submission" date="2022-06" db="EMBL/GenBank/DDBJ databases">
        <title>Complete genome sequences of two strains of the flax pathogen Septoria linicola.</title>
        <authorList>
            <person name="Lapalu N."/>
            <person name="Simon A."/>
            <person name="Demenou B."/>
            <person name="Paumier D."/>
            <person name="Guillot M.-P."/>
            <person name="Gout L."/>
            <person name="Valade R."/>
        </authorList>
    </citation>
    <scope>NUCLEOTIDE SEQUENCE</scope>
    <source>
        <strain evidence="3">SE15195</strain>
    </source>
</reference>
<keyword evidence="4" id="KW-1185">Reference proteome</keyword>